<evidence type="ECO:0000256" key="6">
    <source>
        <dbReference type="ARBA" id="ARBA00022840"/>
    </source>
</evidence>
<dbReference type="HAMAP" id="MF_01209">
    <property type="entry name" value="CPSase_S_chain"/>
    <property type="match status" value="1"/>
</dbReference>
<dbReference type="InterPro" id="IPR035686">
    <property type="entry name" value="CPSase_GATase1"/>
</dbReference>
<dbReference type="InterPro" id="IPR002474">
    <property type="entry name" value="CarbamoylP_synth_ssu_N"/>
</dbReference>
<feature type="binding site" evidence="11">
    <location>
        <position position="296"/>
    </location>
    <ligand>
        <name>L-glutamine</name>
        <dbReference type="ChEBI" id="CHEBI:58359"/>
    </ligand>
</feature>
<dbReference type="Pfam" id="PF00117">
    <property type="entry name" value="GATase"/>
    <property type="match status" value="1"/>
</dbReference>
<comment type="catalytic activity">
    <reaction evidence="10 11">
        <text>L-glutamine + H2O = L-glutamate + NH4(+)</text>
        <dbReference type="Rhea" id="RHEA:15889"/>
        <dbReference type="ChEBI" id="CHEBI:15377"/>
        <dbReference type="ChEBI" id="CHEBI:28938"/>
        <dbReference type="ChEBI" id="CHEBI:29985"/>
        <dbReference type="ChEBI" id="CHEBI:58359"/>
    </reaction>
</comment>
<keyword evidence="4 11" id="KW-0436">Ligase</keyword>
<keyword evidence="8 11" id="KW-0665">Pyrimidine biosynthesis</keyword>
<protein>
    <recommendedName>
        <fullName evidence="11">Carbamoyl phosphate synthase small chain</fullName>
        <ecNumber evidence="11">6.3.5.5</ecNumber>
    </recommendedName>
    <alternativeName>
        <fullName evidence="11">Carbamoyl phosphate synthetase glutamine chain</fullName>
    </alternativeName>
</protein>
<feature type="region of interest" description="CPSase" evidence="11">
    <location>
        <begin position="1"/>
        <end position="170"/>
    </location>
</feature>
<dbReference type="OrthoDB" id="9804328at2"/>
<dbReference type="GO" id="GO:0044205">
    <property type="term" value="P:'de novo' UMP biosynthetic process"/>
    <property type="evidence" value="ECO:0007669"/>
    <property type="project" value="UniProtKB-UniRule"/>
</dbReference>
<comment type="similarity">
    <text evidence="3 11">Belongs to the CarA family.</text>
</comment>
<evidence type="ECO:0000256" key="2">
    <source>
        <dbReference type="ARBA" id="ARBA00005077"/>
    </source>
</evidence>
<feature type="binding site" evidence="11">
    <location>
        <position position="226"/>
    </location>
    <ligand>
        <name>L-glutamine</name>
        <dbReference type="ChEBI" id="CHEBI:58359"/>
    </ligand>
</feature>
<dbReference type="EC" id="6.3.5.5" evidence="11"/>
<dbReference type="FunFam" id="3.50.30.20:FF:000001">
    <property type="entry name" value="Carbamoyl-phosphate synthase small chain"/>
    <property type="match status" value="1"/>
</dbReference>
<feature type="binding site" evidence="11">
    <location>
        <position position="297"/>
    </location>
    <ligand>
        <name>L-glutamine</name>
        <dbReference type="ChEBI" id="CHEBI:58359"/>
    </ligand>
</feature>
<organism evidence="14 15">
    <name type="scientific">Legionella massiliensis</name>
    <dbReference type="NCBI Taxonomy" id="1034943"/>
    <lineage>
        <taxon>Bacteria</taxon>
        <taxon>Pseudomonadati</taxon>
        <taxon>Pseudomonadota</taxon>
        <taxon>Gammaproteobacteria</taxon>
        <taxon>Legionellales</taxon>
        <taxon>Legionellaceae</taxon>
        <taxon>Legionella</taxon>
    </lineage>
</organism>
<dbReference type="Gene3D" id="3.40.50.880">
    <property type="match status" value="1"/>
</dbReference>
<feature type="active site" evidence="11">
    <location>
        <position position="336"/>
    </location>
</feature>
<keyword evidence="5 11" id="KW-0547">Nucleotide-binding</keyword>
<keyword evidence="11" id="KW-0055">Arginine biosynthesis</keyword>
<dbReference type="InterPro" id="IPR017926">
    <property type="entry name" value="GATASE"/>
</dbReference>
<proteinExistence type="inferred from homology"/>
<evidence type="ECO:0000256" key="7">
    <source>
        <dbReference type="ARBA" id="ARBA00022962"/>
    </source>
</evidence>
<feature type="binding site" evidence="11">
    <location>
        <position position="44"/>
    </location>
    <ligand>
        <name>L-glutamine</name>
        <dbReference type="ChEBI" id="CHEBI:58359"/>
    </ligand>
</feature>
<dbReference type="EMBL" id="CCSB01000002">
    <property type="protein sequence ID" value="CDZ77983.1"/>
    <property type="molecule type" value="Genomic_DNA"/>
</dbReference>
<comment type="subunit">
    <text evidence="11">Composed of two chains; the small (or glutamine) chain promotes the hydrolysis of glutamine to ammonia, which is used by the large (or ammonia) chain to synthesize carbamoyl phosphate. Tetramer of heterodimers (alpha,beta)4.</text>
</comment>
<feature type="binding site" evidence="11">
    <location>
        <position position="253"/>
    </location>
    <ligand>
        <name>L-glutamine</name>
        <dbReference type="ChEBI" id="CHEBI:58359"/>
    </ligand>
</feature>
<dbReference type="NCBIfam" id="NF009475">
    <property type="entry name" value="PRK12838.1"/>
    <property type="match status" value="1"/>
</dbReference>
<feature type="region of interest" description="Disordered" evidence="12">
    <location>
        <begin position="365"/>
        <end position="390"/>
    </location>
</feature>
<dbReference type="Gene3D" id="3.50.30.20">
    <property type="entry name" value="Carbamoyl-phosphate synthase small subunit, N-terminal domain"/>
    <property type="match status" value="1"/>
</dbReference>
<evidence type="ECO:0000256" key="1">
    <source>
        <dbReference type="ARBA" id="ARBA00004812"/>
    </source>
</evidence>
<evidence type="ECO:0000256" key="8">
    <source>
        <dbReference type="ARBA" id="ARBA00022975"/>
    </source>
</evidence>
<feature type="domain" description="Carbamoyl-phosphate synthase small subunit N-terminal" evidence="13">
    <location>
        <begin position="1"/>
        <end position="130"/>
    </location>
</feature>
<evidence type="ECO:0000313" key="14">
    <source>
        <dbReference type="EMBL" id="CDZ77983.1"/>
    </source>
</evidence>
<dbReference type="GO" id="GO:0006207">
    <property type="term" value="P:'de novo' pyrimidine nucleobase biosynthetic process"/>
    <property type="evidence" value="ECO:0007669"/>
    <property type="project" value="InterPro"/>
</dbReference>
<dbReference type="InterPro" id="IPR006274">
    <property type="entry name" value="CarbamoylP_synth_ssu"/>
</dbReference>
<comment type="catalytic activity">
    <reaction evidence="9 11">
        <text>hydrogencarbonate + L-glutamine + 2 ATP + H2O = carbamoyl phosphate + L-glutamate + 2 ADP + phosphate + 2 H(+)</text>
        <dbReference type="Rhea" id="RHEA:18633"/>
        <dbReference type="ChEBI" id="CHEBI:15377"/>
        <dbReference type="ChEBI" id="CHEBI:15378"/>
        <dbReference type="ChEBI" id="CHEBI:17544"/>
        <dbReference type="ChEBI" id="CHEBI:29985"/>
        <dbReference type="ChEBI" id="CHEBI:30616"/>
        <dbReference type="ChEBI" id="CHEBI:43474"/>
        <dbReference type="ChEBI" id="CHEBI:58228"/>
        <dbReference type="ChEBI" id="CHEBI:58359"/>
        <dbReference type="ChEBI" id="CHEBI:456216"/>
        <dbReference type="EC" id="6.3.5.5"/>
    </reaction>
</comment>
<comment type="function">
    <text evidence="11">Small subunit of the glutamine-dependent carbamoyl phosphate synthetase (CPSase). CPSase catalyzes the formation of carbamoyl phosphate from the ammonia moiety of glutamine, carbonate, and phosphate donated by ATP, constituting the first step of 2 biosynthetic pathways, one leading to arginine and/or urea and the other to pyrimidine nucleotides. The small subunit (glutamine amidotransferase) binds and cleaves glutamine to supply the large subunit with the substrate ammonia.</text>
</comment>
<dbReference type="PANTHER" id="PTHR43418">
    <property type="entry name" value="MULTIFUNCTIONAL TRYPTOPHAN BIOSYNTHESIS PROTEIN-RELATED"/>
    <property type="match status" value="1"/>
</dbReference>
<dbReference type="SUPFAM" id="SSF52021">
    <property type="entry name" value="Carbamoyl phosphate synthetase, small subunit N-terminal domain"/>
    <property type="match status" value="1"/>
</dbReference>
<feature type="active site" evidence="11">
    <location>
        <position position="338"/>
    </location>
</feature>
<evidence type="ECO:0000256" key="3">
    <source>
        <dbReference type="ARBA" id="ARBA00007800"/>
    </source>
</evidence>
<dbReference type="PANTHER" id="PTHR43418:SF7">
    <property type="entry name" value="CARBAMOYL-PHOSPHATE SYNTHASE SMALL CHAIN"/>
    <property type="match status" value="1"/>
</dbReference>
<dbReference type="eggNOG" id="COG0505">
    <property type="taxonomic scope" value="Bacteria"/>
</dbReference>
<dbReference type="RefSeq" id="WP_081935120.1">
    <property type="nucleotide sequence ID" value="NZ_CCVW01000002.1"/>
</dbReference>
<reference evidence="14 15" key="1">
    <citation type="submission" date="2014-06" db="EMBL/GenBank/DDBJ databases">
        <authorList>
            <person name="Urmite Genomes Urmite Genomes"/>
        </authorList>
    </citation>
    <scope>NUCLEOTIDE SEQUENCE [LARGE SCALE GENOMIC DNA]</scope>
</reference>
<evidence type="ECO:0000313" key="15">
    <source>
        <dbReference type="Proteomes" id="UP000044071"/>
    </source>
</evidence>
<evidence type="ECO:0000256" key="10">
    <source>
        <dbReference type="ARBA" id="ARBA00049285"/>
    </source>
</evidence>
<sequence>MAFLILADGSLFQGQSVGVSGYALGEMVFNTSHSGYQEILTDPSYLGQIINFTVPHIGNVGVNEADNESTQIHAAGAIFRDFSSTYSNWRAEESLHNLLIRQELIALSDIDTRALTLHLRENGSQNGCLVSNDELSPEKALLMAQNFQSMKGANLASQVSTREPYIYKDPQVPIGHIVVIDCGVKEGILQNLAAFPVKITVVPVSTTFEELLSLAPDGLLLSNGPGDPESCDSVIKLARQALQQKLPTFGICLGHQIMALAAGAQTKKMKFGHHGANHPIQCCQTGTVFISSQNHGFVVDERTLPETLAITHVSLFDGTIAGLSHRSAPAFSFQGHPEASPGPNELRVLFQQFIQLLTNNGKELQISPPHPPFGHLLSKSGEKGKMRKVL</sequence>
<dbReference type="PRINTS" id="PR00096">
    <property type="entry name" value="GATASE"/>
</dbReference>
<dbReference type="InterPro" id="IPR050472">
    <property type="entry name" value="Anth_synth/Amidotransfase"/>
</dbReference>
<evidence type="ECO:0000256" key="4">
    <source>
        <dbReference type="ARBA" id="ARBA00022598"/>
    </source>
</evidence>
<evidence type="ECO:0000259" key="13">
    <source>
        <dbReference type="SMART" id="SM01097"/>
    </source>
</evidence>
<feature type="binding site" evidence="11">
    <location>
        <position position="294"/>
    </location>
    <ligand>
        <name>L-glutamine</name>
        <dbReference type="ChEBI" id="CHEBI:58359"/>
    </ligand>
</feature>
<dbReference type="SUPFAM" id="SSF52317">
    <property type="entry name" value="Class I glutamine amidotransferase-like"/>
    <property type="match status" value="1"/>
</dbReference>
<keyword evidence="15" id="KW-1185">Reference proteome</keyword>
<dbReference type="SMART" id="SM01097">
    <property type="entry name" value="CPSase_sm_chain"/>
    <property type="match status" value="1"/>
</dbReference>
<dbReference type="InterPro" id="IPR036480">
    <property type="entry name" value="CarbP_synth_ssu_N_sf"/>
</dbReference>
<comment type="pathway">
    <text evidence="2 11">Amino-acid biosynthesis; L-arginine biosynthesis; carbamoyl phosphate from bicarbonate: step 1/1.</text>
</comment>
<evidence type="ECO:0000256" key="11">
    <source>
        <dbReference type="HAMAP-Rule" id="MF_01209"/>
    </source>
</evidence>
<dbReference type="STRING" id="1034943.BN59_02279"/>
<gene>
    <name evidence="14" type="primary">carA_2</name>
    <name evidence="11" type="synonym">carA</name>
    <name evidence="14" type="ORF">BN59_02279</name>
</gene>
<dbReference type="CDD" id="cd01744">
    <property type="entry name" value="GATase1_CPSase"/>
    <property type="match status" value="1"/>
</dbReference>
<comment type="pathway">
    <text evidence="1 11">Pyrimidine metabolism; UMP biosynthesis via de novo pathway; (S)-dihydroorotate from bicarbonate: step 1/3.</text>
</comment>
<dbReference type="PRINTS" id="PR00099">
    <property type="entry name" value="CPSGATASE"/>
</dbReference>
<dbReference type="GO" id="GO:0004359">
    <property type="term" value="F:glutaminase activity"/>
    <property type="evidence" value="ECO:0007669"/>
    <property type="project" value="RHEA"/>
</dbReference>
<dbReference type="GO" id="GO:0005524">
    <property type="term" value="F:ATP binding"/>
    <property type="evidence" value="ECO:0007669"/>
    <property type="project" value="UniProtKB-UniRule"/>
</dbReference>
<feature type="binding site" evidence="11">
    <location>
        <position position="224"/>
    </location>
    <ligand>
        <name>L-glutamine</name>
        <dbReference type="ChEBI" id="CHEBI:58359"/>
    </ligand>
</feature>
<name>A0A078L1U0_9GAMM</name>
<evidence type="ECO:0000256" key="5">
    <source>
        <dbReference type="ARBA" id="ARBA00022741"/>
    </source>
</evidence>
<dbReference type="UniPathway" id="UPA00070">
    <property type="reaction ID" value="UER00115"/>
</dbReference>
<dbReference type="NCBIfam" id="TIGR01368">
    <property type="entry name" value="CPSaseIIsmall"/>
    <property type="match status" value="1"/>
</dbReference>
<dbReference type="PROSITE" id="PS51273">
    <property type="entry name" value="GATASE_TYPE_1"/>
    <property type="match status" value="1"/>
</dbReference>
<dbReference type="InterPro" id="IPR029062">
    <property type="entry name" value="Class_I_gatase-like"/>
</dbReference>
<evidence type="ECO:0000256" key="12">
    <source>
        <dbReference type="SAM" id="MobiDB-lite"/>
    </source>
</evidence>
<keyword evidence="7 11" id="KW-0315">Glutamine amidotransferase</keyword>
<feature type="binding site" evidence="11">
    <location>
        <position position="256"/>
    </location>
    <ligand>
        <name>L-glutamine</name>
        <dbReference type="ChEBI" id="CHEBI:58359"/>
    </ligand>
</feature>
<keyword evidence="11" id="KW-0028">Amino-acid biosynthesis</keyword>
<dbReference type="GO" id="GO:0006526">
    <property type="term" value="P:L-arginine biosynthetic process"/>
    <property type="evidence" value="ECO:0007669"/>
    <property type="project" value="UniProtKB-UniRule"/>
</dbReference>
<dbReference type="GO" id="GO:0004088">
    <property type="term" value="F:carbamoyl-phosphate synthase (glutamine-hydrolyzing) activity"/>
    <property type="evidence" value="ECO:0007669"/>
    <property type="project" value="UniProtKB-UniRule"/>
</dbReference>
<accession>A0A078L1U0</accession>
<dbReference type="Pfam" id="PF00988">
    <property type="entry name" value="CPSase_sm_chain"/>
    <property type="match status" value="1"/>
</dbReference>
<dbReference type="AlphaFoldDB" id="A0A078L1U0"/>
<keyword evidence="6 11" id="KW-0067">ATP-binding</keyword>
<evidence type="ECO:0000256" key="9">
    <source>
        <dbReference type="ARBA" id="ARBA00048816"/>
    </source>
</evidence>
<dbReference type="UniPathway" id="UPA00068">
    <property type="reaction ID" value="UER00171"/>
</dbReference>
<feature type="active site" description="Nucleophile" evidence="11">
    <location>
        <position position="252"/>
    </location>
</feature>
<dbReference type="Proteomes" id="UP000044071">
    <property type="component" value="Unassembled WGS sequence"/>
</dbReference>
<dbReference type="GO" id="GO:0006541">
    <property type="term" value="P:glutamine metabolic process"/>
    <property type="evidence" value="ECO:0007669"/>
    <property type="project" value="InterPro"/>
</dbReference>